<dbReference type="InterPro" id="IPR004524">
    <property type="entry name" value="Asp-tRNA-ligase_1"/>
</dbReference>
<dbReference type="InterPro" id="IPR047089">
    <property type="entry name" value="Asp-tRNA-ligase_1_N"/>
</dbReference>
<dbReference type="CDD" id="cd00777">
    <property type="entry name" value="AspRS_core"/>
    <property type="match status" value="1"/>
</dbReference>
<dbReference type="InterPro" id="IPR004364">
    <property type="entry name" value="Aa-tRNA-synt_II"/>
</dbReference>
<dbReference type="InterPro" id="IPR045864">
    <property type="entry name" value="aa-tRNA-synth_II/BPL/LPL"/>
</dbReference>
<organism evidence="8">
    <name type="scientific">bioreactor metagenome</name>
    <dbReference type="NCBI Taxonomy" id="1076179"/>
    <lineage>
        <taxon>unclassified sequences</taxon>
        <taxon>metagenomes</taxon>
        <taxon>ecological metagenomes</taxon>
    </lineage>
</organism>
<keyword evidence="2 8" id="KW-0436">Ligase</keyword>
<keyword evidence="3" id="KW-0547">Nucleotide-binding</keyword>
<dbReference type="Gene3D" id="3.30.1360.30">
    <property type="entry name" value="GAD-like domain"/>
    <property type="match status" value="1"/>
</dbReference>
<gene>
    <name evidence="8" type="primary">aspS_14</name>
    <name evidence="8" type="ORF">SDC9_43251</name>
</gene>
<reference evidence="8" key="1">
    <citation type="submission" date="2019-08" db="EMBL/GenBank/DDBJ databases">
        <authorList>
            <person name="Kucharzyk K."/>
            <person name="Murdoch R.W."/>
            <person name="Higgins S."/>
            <person name="Loffler F."/>
        </authorList>
    </citation>
    <scope>NUCLEOTIDE SEQUENCE</scope>
</reference>
<dbReference type="GO" id="GO:0005524">
    <property type="term" value="F:ATP binding"/>
    <property type="evidence" value="ECO:0007669"/>
    <property type="project" value="UniProtKB-KW"/>
</dbReference>
<evidence type="ECO:0000256" key="6">
    <source>
        <dbReference type="ARBA" id="ARBA00023146"/>
    </source>
</evidence>
<evidence type="ECO:0000313" key="8">
    <source>
        <dbReference type="EMBL" id="MPL97063.1"/>
    </source>
</evidence>
<evidence type="ECO:0000259" key="7">
    <source>
        <dbReference type="PROSITE" id="PS50862"/>
    </source>
</evidence>
<dbReference type="Gene3D" id="2.40.50.140">
    <property type="entry name" value="Nucleic acid-binding proteins"/>
    <property type="match status" value="1"/>
</dbReference>
<evidence type="ECO:0000256" key="3">
    <source>
        <dbReference type="ARBA" id="ARBA00022741"/>
    </source>
</evidence>
<evidence type="ECO:0000256" key="2">
    <source>
        <dbReference type="ARBA" id="ARBA00022598"/>
    </source>
</evidence>
<dbReference type="InterPro" id="IPR004115">
    <property type="entry name" value="GAD-like_sf"/>
</dbReference>
<dbReference type="InterPro" id="IPR012340">
    <property type="entry name" value="NA-bd_OB-fold"/>
</dbReference>
<dbReference type="GO" id="GO:0006422">
    <property type="term" value="P:aspartyl-tRNA aminoacylation"/>
    <property type="evidence" value="ECO:0007669"/>
    <property type="project" value="TreeGrafter"/>
</dbReference>
<dbReference type="GO" id="GO:0005737">
    <property type="term" value="C:cytoplasm"/>
    <property type="evidence" value="ECO:0007669"/>
    <property type="project" value="InterPro"/>
</dbReference>
<comment type="similarity">
    <text evidence="1">Belongs to the class-II aminoacyl-tRNA synthetase family. Type 1 subfamily.</text>
</comment>
<evidence type="ECO:0000256" key="4">
    <source>
        <dbReference type="ARBA" id="ARBA00022840"/>
    </source>
</evidence>
<dbReference type="NCBIfam" id="TIGR00459">
    <property type="entry name" value="aspS_bact"/>
    <property type="match status" value="1"/>
</dbReference>
<dbReference type="PROSITE" id="PS50862">
    <property type="entry name" value="AA_TRNA_LIGASE_II"/>
    <property type="match status" value="1"/>
</dbReference>
<proteinExistence type="inferred from homology"/>
<comment type="caution">
    <text evidence="8">The sequence shown here is derived from an EMBL/GenBank/DDBJ whole genome shotgun (WGS) entry which is preliminary data.</text>
</comment>
<dbReference type="HAMAP" id="MF_00044">
    <property type="entry name" value="Asp_tRNA_synth_type1"/>
    <property type="match status" value="1"/>
</dbReference>
<dbReference type="EMBL" id="VSSQ01000539">
    <property type="protein sequence ID" value="MPL97063.1"/>
    <property type="molecule type" value="Genomic_DNA"/>
</dbReference>
<evidence type="ECO:0000256" key="1">
    <source>
        <dbReference type="ARBA" id="ARBA00006303"/>
    </source>
</evidence>
<dbReference type="SUPFAM" id="SSF55261">
    <property type="entry name" value="GAD domain-like"/>
    <property type="match status" value="1"/>
</dbReference>
<dbReference type="EC" id="6.1.1.12" evidence="8"/>
<protein>
    <submittedName>
        <fullName evidence="8">Aspartate--tRNA ligase</fullName>
        <ecNumber evidence="8">6.1.1.12</ecNumber>
    </submittedName>
</protein>
<dbReference type="GO" id="GO:0004815">
    <property type="term" value="F:aspartate-tRNA ligase activity"/>
    <property type="evidence" value="ECO:0007669"/>
    <property type="project" value="UniProtKB-EC"/>
</dbReference>
<dbReference type="InterPro" id="IPR006195">
    <property type="entry name" value="aa-tRNA-synth_II"/>
</dbReference>
<dbReference type="CDD" id="cd04317">
    <property type="entry name" value="EcAspRS_like_N"/>
    <property type="match status" value="1"/>
</dbReference>
<keyword evidence="6" id="KW-0030">Aminoacyl-tRNA synthetase</keyword>
<dbReference type="Pfam" id="PF02938">
    <property type="entry name" value="GAD"/>
    <property type="match status" value="1"/>
</dbReference>
<dbReference type="Pfam" id="PF01336">
    <property type="entry name" value="tRNA_anti-codon"/>
    <property type="match status" value="1"/>
</dbReference>
<name>A0A644W3P0_9ZZZZ</name>
<keyword evidence="4" id="KW-0067">ATP-binding</keyword>
<dbReference type="Pfam" id="PF00152">
    <property type="entry name" value="tRNA-synt_2"/>
    <property type="match status" value="1"/>
</dbReference>
<dbReference type="Gene3D" id="3.30.930.10">
    <property type="entry name" value="Bira Bifunctional Protein, Domain 2"/>
    <property type="match status" value="1"/>
</dbReference>
<dbReference type="SUPFAM" id="SSF55681">
    <property type="entry name" value="Class II aaRS and biotin synthetases"/>
    <property type="match status" value="1"/>
</dbReference>
<dbReference type="PANTHER" id="PTHR22594">
    <property type="entry name" value="ASPARTYL/LYSYL-TRNA SYNTHETASE"/>
    <property type="match status" value="1"/>
</dbReference>
<accession>A0A644W3P0</accession>
<evidence type="ECO:0000256" key="5">
    <source>
        <dbReference type="ARBA" id="ARBA00022917"/>
    </source>
</evidence>
<dbReference type="InterPro" id="IPR002312">
    <property type="entry name" value="Asp/Asn-tRNA-synth_IIb"/>
</dbReference>
<dbReference type="PANTHER" id="PTHR22594:SF5">
    <property type="entry name" value="ASPARTATE--TRNA LIGASE, MITOCHONDRIAL"/>
    <property type="match status" value="1"/>
</dbReference>
<dbReference type="NCBIfam" id="NF001750">
    <property type="entry name" value="PRK00476.1"/>
    <property type="match status" value="1"/>
</dbReference>
<dbReference type="AlphaFoldDB" id="A0A644W3P0"/>
<dbReference type="GO" id="GO:0003676">
    <property type="term" value="F:nucleic acid binding"/>
    <property type="evidence" value="ECO:0007669"/>
    <property type="project" value="InterPro"/>
</dbReference>
<dbReference type="InterPro" id="IPR047090">
    <property type="entry name" value="AspRS_core"/>
</dbReference>
<dbReference type="InterPro" id="IPR029351">
    <property type="entry name" value="GAD_dom"/>
</dbReference>
<dbReference type="PRINTS" id="PR01042">
    <property type="entry name" value="TRNASYNTHASP"/>
</dbReference>
<sequence length="598" mass="67800">MSEEVFSQRTTTCGALTKADNGKTVVLNGWVHRDRNHGALHFINLRDRYGITQVVVDDDASPALQAVASELRLEYCIAVTGFVRLRPDSMVNPEMNTGEIEVKAQSIEILSRCAPLPFQIDDGKETREDLRLKYRYLDLRSQGMQQRLKLRHDFILACRKYLASRDFYEIETPTLIKSTPEGARDFLVPSRIYAGKFYALPQSPQLFKQILMVGGMDKYFQIARCYRDEDARGDRQLEFTQLDLEMSFVKRDDVLSLMEDLFNSVFREVMNYELPARFRRLSYNDALNTYGCDKPDLRFDLPLSDVNDLAQKSSFATFKDIVANGGYVKALCAPKTEGVDFSRKYITELEDAAKIYGAQGLAWIKVGENKNLSGGVSKFFSGLEAELVEKLGANEGDMILFVAHQNWKKCCASLSAVRTKLGKDLNLIRKGFEFCWIIDFPLFEYNEAGGHWEAAHHMFSMPQAEYLDTLESDPGSVKGDLYDLVLNGYEVASGSIRIHDVELQKRIFRICNFDDKTAEERFGFLLNAFRYGPPPHGGIAPGVDRMVMIMSEQTSIHEVIAFPKNTAAVSPMDDSPSEVDQQQLDDLHLIINYPKPKA</sequence>
<keyword evidence="5" id="KW-0648">Protein biosynthesis</keyword>
<dbReference type="InterPro" id="IPR004365">
    <property type="entry name" value="NA-bd_OB_tRNA"/>
</dbReference>
<feature type="domain" description="Aminoacyl-transfer RNA synthetases class-II family profile" evidence="7">
    <location>
        <begin position="159"/>
        <end position="571"/>
    </location>
</feature>
<dbReference type="SUPFAM" id="SSF50249">
    <property type="entry name" value="Nucleic acid-binding proteins"/>
    <property type="match status" value="1"/>
</dbReference>